<keyword evidence="1" id="KW-0472">Membrane</keyword>
<dbReference type="PANTHER" id="PTHR37305:SF1">
    <property type="entry name" value="MEMBRANE PROTEIN"/>
    <property type="match status" value="1"/>
</dbReference>
<dbReference type="Proteomes" id="UP001444625">
    <property type="component" value="Unassembled WGS sequence"/>
</dbReference>
<comment type="caution">
    <text evidence="2">The sequence shown here is derived from an EMBL/GenBank/DDBJ whole genome shotgun (WGS) entry which is preliminary data.</text>
</comment>
<gene>
    <name evidence="2" type="ORF">ABC228_10445</name>
</gene>
<feature type="transmembrane region" description="Helical" evidence="1">
    <location>
        <begin position="398"/>
        <end position="419"/>
    </location>
</feature>
<keyword evidence="3" id="KW-1185">Reference proteome</keyword>
<evidence type="ECO:0000313" key="3">
    <source>
        <dbReference type="Proteomes" id="UP001444625"/>
    </source>
</evidence>
<protein>
    <submittedName>
        <fullName evidence="2">ABC transporter permease subunit</fullName>
    </submittedName>
</protein>
<sequence>MLKLILFEIKKVWNTTFFRILLVALLVFIIGYYVFVYVNTTRVEDVIKPLKDDIQITEQAIEEDRNALEFADESDVRELEESIEFNENWLEERQTKVELLEKENWDALLQIEIEDTEPVIGQMRYENQTHTYSHPTLFTLETYVGMNKWMQDKGVIPLLPLDRFFAYMTLYDREVSSTSTAEAETIMEFLADNSNKYSSTSFHYLFRLFNLLFSLIGAVFFLFLFGDIVTKEGLGRNGPIHLLQTQPIGRNKIIASKFITAILVSIMILMCAVVFSVIMGSLFDRLGDWQYPVVIYGEDRTFTLMSIGVLLVKAIGMFMLILLFCYSILFLFSILTKRVLVAIGLTVVTVFIGYTISEELATSSIAHYIPFQYFSVTDVLTNELALTLDNFNLRYSNGLISLSIASLILFVVTYVVSIMQTKTGN</sequence>
<name>A0ABU9XH65_9BACI</name>
<feature type="transmembrane region" description="Helical" evidence="1">
    <location>
        <begin position="12"/>
        <end position="35"/>
    </location>
</feature>
<dbReference type="Pfam" id="PF12679">
    <property type="entry name" value="ABC2_membrane_2"/>
    <property type="match status" value="1"/>
</dbReference>
<feature type="transmembrane region" description="Helical" evidence="1">
    <location>
        <begin position="339"/>
        <end position="357"/>
    </location>
</feature>
<keyword evidence="1" id="KW-1133">Transmembrane helix</keyword>
<reference evidence="2 3" key="1">
    <citation type="submission" date="2024-05" db="EMBL/GenBank/DDBJ databases">
        <authorList>
            <person name="Haq I."/>
            <person name="Ullah Z."/>
            <person name="Ahmad R."/>
            <person name="Li M."/>
            <person name="Tong Y."/>
        </authorList>
    </citation>
    <scope>NUCLEOTIDE SEQUENCE [LARGE SCALE GENOMIC DNA]</scope>
    <source>
        <strain evidence="2 3">16A2E</strain>
    </source>
</reference>
<feature type="transmembrane region" description="Helical" evidence="1">
    <location>
        <begin position="303"/>
        <end position="332"/>
    </location>
</feature>
<dbReference type="RefSeq" id="WP_345825078.1">
    <property type="nucleotide sequence ID" value="NZ_JBDIML010000003.1"/>
</dbReference>
<feature type="transmembrane region" description="Helical" evidence="1">
    <location>
        <begin position="204"/>
        <end position="226"/>
    </location>
</feature>
<dbReference type="EMBL" id="JBDIML010000003">
    <property type="protein sequence ID" value="MEN2767608.1"/>
    <property type="molecule type" value="Genomic_DNA"/>
</dbReference>
<accession>A0ABU9XH65</accession>
<evidence type="ECO:0000256" key="1">
    <source>
        <dbReference type="SAM" id="Phobius"/>
    </source>
</evidence>
<dbReference type="PANTHER" id="PTHR37305">
    <property type="entry name" value="INTEGRAL MEMBRANE PROTEIN-RELATED"/>
    <property type="match status" value="1"/>
</dbReference>
<proteinExistence type="predicted"/>
<organism evidence="2 3">
    <name type="scientific">Ornithinibacillus xuwenensis</name>
    <dbReference type="NCBI Taxonomy" id="3144668"/>
    <lineage>
        <taxon>Bacteria</taxon>
        <taxon>Bacillati</taxon>
        <taxon>Bacillota</taxon>
        <taxon>Bacilli</taxon>
        <taxon>Bacillales</taxon>
        <taxon>Bacillaceae</taxon>
        <taxon>Ornithinibacillus</taxon>
    </lineage>
</organism>
<evidence type="ECO:0000313" key="2">
    <source>
        <dbReference type="EMBL" id="MEN2767608.1"/>
    </source>
</evidence>
<feature type="transmembrane region" description="Helical" evidence="1">
    <location>
        <begin position="258"/>
        <end position="283"/>
    </location>
</feature>
<keyword evidence="1" id="KW-0812">Transmembrane</keyword>